<evidence type="ECO:0000256" key="1">
    <source>
        <dbReference type="ARBA" id="ARBA00004091"/>
    </source>
</evidence>
<gene>
    <name evidence="5" type="ORF">GCM10008939_37210</name>
</gene>
<evidence type="ECO:0000256" key="3">
    <source>
        <dbReference type="ARBA" id="ARBA00022578"/>
    </source>
</evidence>
<dbReference type="GO" id="GO:0006313">
    <property type="term" value="P:DNA transposition"/>
    <property type="evidence" value="ECO:0007669"/>
    <property type="project" value="InterPro"/>
</dbReference>
<dbReference type="InterPro" id="IPR051354">
    <property type="entry name" value="Transposase_27_IS1"/>
</dbReference>
<evidence type="ECO:0000313" key="5">
    <source>
        <dbReference type="EMBL" id="GGJ89810.1"/>
    </source>
</evidence>
<comment type="similarity">
    <text evidence="2">Belongs to the transposase 27 family.</text>
</comment>
<proteinExistence type="inferred from homology"/>
<dbReference type="InterPro" id="IPR012337">
    <property type="entry name" value="RNaseH-like_sf"/>
</dbReference>
<comment type="function">
    <text evidence="1">Absolutely required for transposition of IS1.</text>
</comment>
<sequence>MLECDELCTFVTKQTKQRWIWLAMDRLSRKIVGCFIGHRDLEGAWGLWDSLPTPYLEARCHTDGLKVYSSVVFDALHVIGGTQHIERFNATLRLRIAHLVRKSLSFSRKQAHLEMLVWLFIHRYNASLP</sequence>
<name>A0A917UW88_9DEIO</name>
<protein>
    <recommendedName>
        <fullName evidence="7">Transposase</fullName>
    </recommendedName>
</protein>
<reference evidence="5" key="2">
    <citation type="submission" date="2020-09" db="EMBL/GenBank/DDBJ databases">
        <authorList>
            <person name="Sun Q."/>
            <person name="Ohkuma M."/>
        </authorList>
    </citation>
    <scope>NUCLEOTIDE SEQUENCE</scope>
    <source>
        <strain evidence="5">JCM 14371</strain>
    </source>
</reference>
<dbReference type="PANTHER" id="PTHR33293">
    <property type="entry name" value="INSERTION ELEMENT IS1 1 PROTEIN INSB-RELATED"/>
    <property type="match status" value="1"/>
</dbReference>
<evidence type="ECO:0000256" key="2">
    <source>
        <dbReference type="ARBA" id="ARBA00008841"/>
    </source>
</evidence>
<keyword evidence="4" id="KW-0233">DNA recombination</keyword>
<dbReference type="SUPFAM" id="SSF53098">
    <property type="entry name" value="Ribonuclease H-like"/>
    <property type="match status" value="1"/>
</dbReference>
<dbReference type="AlphaFoldDB" id="A0A917UW88"/>
<evidence type="ECO:0000313" key="6">
    <source>
        <dbReference type="Proteomes" id="UP000635726"/>
    </source>
</evidence>
<dbReference type="GO" id="GO:0003677">
    <property type="term" value="F:DNA binding"/>
    <property type="evidence" value="ECO:0007669"/>
    <property type="project" value="InterPro"/>
</dbReference>
<dbReference type="Proteomes" id="UP000635726">
    <property type="component" value="Unassembled WGS sequence"/>
</dbReference>
<dbReference type="PANTHER" id="PTHR33293:SF1">
    <property type="entry name" value="INSERTION ELEMENT IS1 1 PROTEIN INSB-RELATED"/>
    <property type="match status" value="1"/>
</dbReference>
<organism evidence="5 6">
    <name type="scientific">Deinococcus aquiradiocola</name>
    <dbReference type="NCBI Taxonomy" id="393059"/>
    <lineage>
        <taxon>Bacteria</taxon>
        <taxon>Thermotogati</taxon>
        <taxon>Deinococcota</taxon>
        <taxon>Deinococci</taxon>
        <taxon>Deinococcales</taxon>
        <taxon>Deinococcaceae</taxon>
        <taxon>Deinococcus</taxon>
    </lineage>
</organism>
<dbReference type="InterPro" id="IPR005063">
    <property type="entry name" value="Transposase_27"/>
</dbReference>
<dbReference type="Pfam" id="PF03400">
    <property type="entry name" value="DDE_Tnp_IS1"/>
    <property type="match status" value="1"/>
</dbReference>
<reference evidence="5" key="1">
    <citation type="journal article" date="2014" name="Int. J. Syst. Evol. Microbiol.">
        <title>Complete genome sequence of Corynebacterium casei LMG S-19264T (=DSM 44701T), isolated from a smear-ripened cheese.</title>
        <authorList>
            <consortium name="US DOE Joint Genome Institute (JGI-PGF)"/>
            <person name="Walter F."/>
            <person name="Albersmeier A."/>
            <person name="Kalinowski J."/>
            <person name="Ruckert C."/>
        </authorList>
    </citation>
    <scope>NUCLEOTIDE SEQUENCE</scope>
    <source>
        <strain evidence="5">JCM 14371</strain>
    </source>
</reference>
<dbReference type="EMBL" id="BMOE01000025">
    <property type="protein sequence ID" value="GGJ89810.1"/>
    <property type="molecule type" value="Genomic_DNA"/>
</dbReference>
<evidence type="ECO:0008006" key="7">
    <source>
        <dbReference type="Google" id="ProtNLM"/>
    </source>
</evidence>
<evidence type="ECO:0000256" key="4">
    <source>
        <dbReference type="ARBA" id="ARBA00023172"/>
    </source>
</evidence>
<dbReference type="GO" id="GO:0004803">
    <property type="term" value="F:transposase activity"/>
    <property type="evidence" value="ECO:0007669"/>
    <property type="project" value="InterPro"/>
</dbReference>
<keyword evidence="3" id="KW-0815">Transposition</keyword>
<accession>A0A917UW88</accession>
<keyword evidence="6" id="KW-1185">Reference proteome</keyword>
<comment type="caution">
    <text evidence="5">The sequence shown here is derived from an EMBL/GenBank/DDBJ whole genome shotgun (WGS) entry which is preliminary data.</text>
</comment>